<dbReference type="AlphaFoldDB" id="A0A0F9IJF2"/>
<accession>A0A0F9IJF2</accession>
<sequence>MAKLPWTHYVDEERADRFVHVFTVGKCETCHGEIEEPNAVGIDRHVALGYGLTKLLLRLPEIGHDEETEISDCENCRGRDLCEHGNDLDCHRPCIECAVDRADGLMDAQREGF</sequence>
<organism evidence="1">
    <name type="scientific">marine sediment metagenome</name>
    <dbReference type="NCBI Taxonomy" id="412755"/>
    <lineage>
        <taxon>unclassified sequences</taxon>
        <taxon>metagenomes</taxon>
        <taxon>ecological metagenomes</taxon>
    </lineage>
</organism>
<name>A0A0F9IJF2_9ZZZZ</name>
<evidence type="ECO:0000313" key="1">
    <source>
        <dbReference type="EMBL" id="KKL87372.1"/>
    </source>
</evidence>
<reference evidence="1" key="1">
    <citation type="journal article" date="2015" name="Nature">
        <title>Complex archaea that bridge the gap between prokaryotes and eukaryotes.</title>
        <authorList>
            <person name="Spang A."/>
            <person name="Saw J.H."/>
            <person name="Jorgensen S.L."/>
            <person name="Zaremba-Niedzwiedzka K."/>
            <person name="Martijn J."/>
            <person name="Lind A.E."/>
            <person name="van Eijk R."/>
            <person name="Schleper C."/>
            <person name="Guy L."/>
            <person name="Ettema T.J."/>
        </authorList>
    </citation>
    <scope>NUCLEOTIDE SEQUENCE</scope>
</reference>
<proteinExistence type="predicted"/>
<gene>
    <name evidence="1" type="ORF">LCGC14_1935340</name>
</gene>
<comment type="caution">
    <text evidence="1">The sequence shown here is derived from an EMBL/GenBank/DDBJ whole genome shotgun (WGS) entry which is preliminary data.</text>
</comment>
<protein>
    <submittedName>
        <fullName evidence="1">Uncharacterized protein</fullName>
    </submittedName>
</protein>
<dbReference type="EMBL" id="LAZR01020852">
    <property type="protein sequence ID" value="KKL87372.1"/>
    <property type="molecule type" value="Genomic_DNA"/>
</dbReference>